<reference evidence="3" key="1">
    <citation type="journal article" date="2006" name="Science">
        <title>Phytophthora genome sequences uncover evolutionary origins and mechanisms of pathogenesis.</title>
        <authorList>
            <person name="Tyler B.M."/>
            <person name="Tripathy S."/>
            <person name="Zhang X."/>
            <person name="Dehal P."/>
            <person name="Jiang R.H."/>
            <person name="Aerts A."/>
            <person name="Arredondo F.D."/>
            <person name="Baxter L."/>
            <person name="Bensasson D."/>
            <person name="Beynon J.L."/>
            <person name="Chapman J."/>
            <person name="Damasceno C.M."/>
            <person name="Dorrance A.E."/>
            <person name="Dou D."/>
            <person name="Dickerman A.W."/>
            <person name="Dubchak I.L."/>
            <person name="Garbelotto M."/>
            <person name="Gijzen M."/>
            <person name="Gordon S.G."/>
            <person name="Govers F."/>
            <person name="Grunwald N.J."/>
            <person name="Huang W."/>
            <person name="Ivors K.L."/>
            <person name="Jones R.W."/>
            <person name="Kamoun S."/>
            <person name="Krampis K."/>
            <person name="Lamour K.H."/>
            <person name="Lee M.K."/>
            <person name="McDonald W.H."/>
            <person name="Medina M."/>
            <person name="Meijer H.J."/>
            <person name="Nordberg E.K."/>
            <person name="Maclean D.J."/>
            <person name="Ospina-Giraldo M.D."/>
            <person name="Morris P.F."/>
            <person name="Phuntumart V."/>
            <person name="Putnam N.H."/>
            <person name="Rash S."/>
            <person name="Rose J.K."/>
            <person name="Sakihama Y."/>
            <person name="Salamov A.A."/>
            <person name="Savidor A."/>
            <person name="Scheuring C.F."/>
            <person name="Smith B.M."/>
            <person name="Sobral B.W."/>
            <person name="Terry A."/>
            <person name="Torto-Alalibo T.A."/>
            <person name="Win J."/>
            <person name="Xu Z."/>
            <person name="Zhang H."/>
            <person name="Grigoriev I.V."/>
            <person name="Rokhsar D.S."/>
            <person name="Boore J.L."/>
        </authorList>
    </citation>
    <scope>NUCLEOTIDE SEQUENCE [LARGE SCALE GENOMIC DNA]</scope>
    <source>
        <strain evidence="3">Pr102</strain>
    </source>
</reference>
<keyword evidence="1" id="KW-0472">Membrane</keyword>
<dbReference type="STRING" id="164328.H3GUD0"/>
<dbReference type="OrthoDB" id="5854584at2759"/>
<dbReference type="VEuPathDB" id="FungiDB:KRP22_8587"/>
<dbReference type="EMBL" id="DS566050">
    <property type="status" value="NOT_ANNOTATED_CDS"/>
    <property type="molecule type" value="Genomic_DNA"/>
</dbReference>
<proteinExistence type="predicted"/>
<dbReference type="PANTHER" id="PTHR31965">
    <property type="entry name" value="TRANSMEMBRANE PROTEIN 42"/>
    <property type="match status" value="1"/>
</dbReference>
<dbReference type="SUPFAM" id="SSF103481">
    <property type="entry name" value="Multidrug resistance efflux transporter EmrE"/>
    <property type="match status" value="1"/>
</dbReference>
<evidence type="ECO:0000313" key="2">
    <source>
        <dbReference type="EnsemblProtists" id="Phyra80821"/>
    </source>
</evidence>
<dbReference type="RefSeq" id="XP_067740330.1">
    <property type="nucleotide sequence ID" value="XM_067882043.1"/>
</dbReference>
<evidence type="ECO:0000256" key="1">
    <source>
        <dbReference type="SAM" id="Phobius"/>
    </source>
</evidence>
<dbReference type="VEuPathDB" id="FungiDB:KRP23_11493"/>
<dbReference type="InterPro" id="IPR037185">
    <property type="entry name" value="EmrE-like"/>
</dbReference>
<evidence type="ECO:0000313" key="3">
    <source>
        <dbReference type="Proteomes" id="UP000005238"/>
    </source>
</evidence>
<dbReference type="AlphaFoldDB" id="H3GUD0"/>
<keyword evidence="3" id="KW-1185">Reference proteome</keyword>
<evidence type="ECO:0008006" key="4">
    <source>
        <dbReference type="Google" id="ProtNLM"/>
    </source>
</evidence>
<keyword evidence="1" id="KW-0812">Transmembrane</keyword>
<feature type="transmembrane region" description="Helical" evidence="1">
    <location>
        <begin position="83"/>
        <end position="103"/>
    </location>
</feature>
<keyword evidence="1" id="KW-1133">Transmembrane helix</keyword>
<dbReference type="Proteomes" id="UP000005238">
    <property type="component" value="Unassembled WGS sequence"/>
</dbReference>
<dbReference type="InterPro" id="IPR039632">
    <property type="entry name" value="TMEM42"/>
</dbReference>
<dbReference type="InParanoid" id="H3GUD0"/>
<organism evidence="2 3">
    <name type="scientific">Phytophthora ramorum</name>
    <name type="common">Sudden oak death agent</name>
    <dbReference type="NCBI Taxonomy" id="164328"/>
    <lineage>
        <taxon>Eukaryota</taxon>
        <taxon>Sar</taxon>
        <taxon>Stramenopiles</taxon>
        <taxon>Oomycota</taxon>
        <taxon>Peronosporomycetes</taxon>
        <taxon>Peronosporales</taxon>
        <taxon>Peronosporaceae</taxon>
        <taxon>Phytophthora</taxon>
    </lineage>
</organism>
<dbReference type="EnsemblProtists" id="Phyra80821">
    <property type="protein sequence ID" value="Phyra80821"/>
    <property type="gene ID" value="Phyra80821"/>
</dbReference>
<dbReference type="GeneID" id="94217784"/>
<dbReference type="OMA" id="ETCMSMA"/>
<protein>
    <recommendedName>
        <fullName evidence="4">EamA domain-containing protein</fullName>
    </recommendedName>
</protein>
<dbReference type="eggNOG" id="ENOG502S17H">
    <property type="taxonomic scope" value="Eukaryota"/>
</dbReference>
<dbReference type="PANTHER" id="PTHR31965:SF1">
    <property type="entry name" value="TRANSMEMBRANE PROTEIN 42"/>
    <property type="match status" value="1"/>
</dbReference>
<feature type="transmembrane region" description="Helical" evidence="1">
    <location>
        <begin position="109"/>
        <end position="132"/>
    </location>
</feature>
<reference evidence="2" key="2">
    <citation type="submission" date="2015-06" db="UniProtKB">
        <authorList>
            <consortium name="EnsemblProtists"/>
        </authorList>
    </citation>
    <scope>IDENTIFICATION</scope>
    <source>
        <strain evidence="2">Pr102</strain>
    </source>
</reference>
<dbReference type="HOGENOM" id="CLU_076687_3_1_1"/>
<feature type="transmembrane region" description="Helical" evidence="1">
    <location>
        <begin position="46"/>
        <end position="71"/>
    </location>
</feature>
<accession>H3GUD0</accession>
<sequence>MRYSAVAGSLAALAGLLGKLGADGDSNALQYMDTQCQSSSLSGSCTLVSSVVRALCLVLMLSANGLMLNFFVKGLHETDSLTATVTSAAVNFMLSAAGGLFFFQEHLPTRWFFGATVILVGMAFLLHGDAAVQAEDDQKTKKE</sequence>
<name>H3GUD0_PHYRM</name>